<dbReference type="GeneID" id="70125807"/>
<keyword evidence="2" id="KW-1185">Reference proteome</keyword>
<evidence type="ECO:0000313" key="2">
    <source>
        <dbReference type="Proteomes" id="UP000758603"/>
    </source>
</evidence>
<sequence>MWEIIFIPQFPVFICRPERPGRRLLTRTGERSRAAWSVGSHGGTRMSAARARERADATMAVVPRHFITLCSGFGRCFLCWSSRRASSRLVWVGLGWVGHRLSLSRPSVCTE</sequence>
<dbReference type="RefSeq" id="XP_045964463.1">
    <property type="nucleotide sequence ID" value="XM_046096915.1"/>
</dbReference>
<dbReference type="AlphaFoldDB" id="A0A9P9A3D0"/>
<evidence type="ECO:0000313" key="1">
    <source>
        <dbReference type="EMBL" id="KAH6660332.1"/>
    </source>
</evidence>
<gene>
    <name evidence="1" type="ORF">BKA67DRAFT_48280</name>
</gene>
<protein>
    <submittedName>
        <fullName evidence="1">Uncharacterized protein</fullName>
    </submittedName>
</protein>
<comment type="caution">
    <text evidence="1">The sequence shown here is derived from an EMBL/GenBank/DDBJ whole genome shotgun (WGS) entry which is preliminary data.</text>
</comment>
<proteinExistence type="predicted"/>
<dbReference type="Proteomes" id="UP000758603">
    <property type="component" value="Unassembled WGS sequence"/>
</dbReference>
<name>A0A9P9A3D0_9PEZI</name>
<accession>A0A9P9A3D0</accession>
<reference evidence="1" key="1">
    <citation type="journal article" date="2021" name="Nat. Commun.">
        <title>Genetic determinants of endophytism in the Arabidopsis root mycobiome.</title>
        <authorList>
            <person name="Mesny F."/>
            <person name="Miyauchi S."/>
            <person name="Thiergart T."/>
            <person name="Pickel B."/>
            <person name="Atanasova L."/>
            <person name="Karlsson M."/>
            <person name="Huettel B."/>
            <person name="Barry K.W."/>
            <person name="Haridas S."/>
            <person name="Chen C."/>
            <person name="Bauer D."/>
            <person name="Andreopoulos W."/>
            <person name="Pangilinan J."/>
            <person name="LaButti K."/>
            <person name="Riley R."/>
            <person name="Lipzen A."/>
            <person name="Clum A."/>
            <person name="Drula E."/>
            <person name="Henrissat B."/>
            <person name="Kohler A."/>
            <person name="Grigoriev I.V."/>
            <person name="Martin F.M."/>
            <person name="Hacquard S."/>
        </authorList>
    </citation>
    <scope>NUCLEOTIDE SEQUENCE</scope>
    <source>
        <strain evidence="1">MPI-SDFR-AT-0073</strain>
    </source>
</reference>
<organism evidence="1 2">
    <name type="scientific">Truncatella angustata</name>
    <dbReference type="NCBI Taxonomy" id="152316"/>
    <lineage>
        <taxon>Eukaryota</taxon>
        <taxon>Fungi</taxon>
        <taxon>Dikarya</taxon>
        <taxon>Ascomycota</taxon>
        <taxon>Pezizomycotina</taxon>
        <taxon>Sordariomycetes</taxon>
        <taxon>Xylariomycetidae</taxon>
        <taxon>Amphisphaeriales</taxon>
        <taxon>Sporocadaceae</taxon>
        <taxon>Truncatella</taxon>
    </lineage>
</organism>
<dbReference type="EMBL" id="JAGPXC010000001">
    <property type="protein sequence ID" value="KAH6660332.1"/>
    <property type="molecule type" value="Genomic_DNA"/>
</dbReference>